<reference evidence="2 3" key="1">
    <citation type="journal article" date="2019" name="Commun. Biol.">
        <title>The bagworm genome reveals a unique fibroin gene that provides high tensile strength.</title>
        <authorList>
            <person name="Kono N."/>
            <person name="Nakamura H."/>
            <person name="Ohtoshi R."/>
            <person name="Tomita M."/>
            <person name="Numata K."/>
            <person name="Arakawa K."/>
        </authorList>
    </citation>
    <scope>NUCLEOTIDE SEQUENCE [LARGE SCALE GENOMIC DNA]</scope>
</reference>
<organism evidence="2 3">
    <name type="scientific">Eumeta variegata</name>
    <name type="common">Bagworm moth</name>
    <name type="synonym">Eumeta japonica</name>
    <dbReference type="NCBI Taxonomy" id="151549"/>
    <lineage>
        <taxon>Eukaryota</taxon>
        <taxon>Metazoa</taxon>
        <taxon>Ecdysozoa</taxon>
        <taxon>Arthropoda</taxon>
        <taxon>Hexapoda</taxon>
        <taxon>Insecta</taxon>
        <taxon>Pterygota</taxon>
        <taxon>Neoptera</taxon>
        <taxon>Endopterygota</taxon>
        <taxon>Lepidoptera</taxon>
        <taxon>Glossata</taxon>
        <taxon>Ditrysia</taxon>
        <taxon>Tineoidea</taxon>
        <taxon>Psychidae</taxon>
        <taxon>Oiketicinae</taxon>
        <taxon>Eumeta</taxon>
    </lineage>
</organism>
<keyword evidence="1" id="KW-0175">Coiled coil</keyword>
<protein>
    <submittedName>
        <fullName evidence="2">Uncharacterized protein</fullName>
    </submittedName>
</protein>
<comment type="caution">
    <text evidence="2">The sequence shown here is derived from an EMBL/GenBank/DDBJ whole genome shotgun (WGS) entry which is preliminary data.</text>
</comment>
<accession>A0A4C1U847</accession>
<name>A0A4C1U847_EUMVA</name>
<evidence type="ECO:0000256" key="1">
    <source>
        <dbReference type="SAM" id="Coils"/>
    </source>
</evidence>
<proteinExistence type="predicted"/>
<gene>
    <name evidence="2" type="ORF">EVAR_78687_1</name>
</gene>
<dbReference type="AlphaFoldDB" id="A0A4C1U847"/>
<evidence type="ECO:0000313" key="2">
    <source>
        <dbReference type="EMBL" id="GBP22509.1"/>
    </source>
</evidence>
<sequence>MTLKQVKNNKELVEKPESLKHKKYEQELEDLKSEHLAYINELQARHREEITVLEDQIVQLKAHLQTAENTEQIYQQDIDLELEKRAGERVERARREAAEHLQAQIQVLLSDPDAEPSSWPVELVALREKIYDAAANRALQESPNDTTVMLTSVTSYRVNSAPVDV</sequence>
<keyword evidence="3" id="KW-1185">Reference proteome</keyword>
<dbReference type="Proteomes" id="UP000299102">
    <property type="component" value="Unassembled WGS sequence"/>
</dbReference>
<feature type="coiled-coil region" evidence="1">
    <location>
        <begin position="21"/>
        <end position="70"/>
    </location>
</feature>
<evidence type="ECO:0000313" key="3">
    <source>
        <dbReference type="Proteomes" id="UP000299102"/>
    </source>
</evidence>
<dbReference type="EMBL" id="BGZK01000140">
    <property type="protein sequence ID" value="GBP22509.1"/>
    <property type="molecule type" value="Genomic_DNA"/>
</dbReference>
<dbReference type="OrthoDB" id="2020852at2759"/>